<organism evidence="2">
    <name type="scientific">Chaetoceros debilis</name>
    <dbReference type="NCBI Taxonomy" id="122233"/>
    <lineage>
        <taxon>Eukaryota</taxon>
        <taxon>Sar</taxon>
        <taxon>Stramenopiles</taxon>
        <taxon>Ochrophyta</taxon>
        <taxon>Bacillariophyta</taxon>
        <taxon>Coscinodiscophyceae</taxon>
        <taxon>Chaetocerotophycidae</taxon>
        <taxon>Chaetocerotales</taxon>
        <taxon>Chaetocerotaceae</taxon>
        <taxon>Chaetoceros</taxon>
    </lineage>
</organism>
<dbReference type="EMBL" id="HBIO01003275">
    <property type="protein sequence ID" value="CAE0457399.1"/>
    <property type="molecule type" value="Transcribed_RNA"/>
</dbReference>
<evidence type="ECO:0000313" key="2">
    <source>
        <dbReference type="EMBL" id="CAE0457399.1"/>
    </source>
</evidence>
<dbReference type="Pfam" id="PF14588">
    <property type="entry name" value="YjgF_endoribonc"/>
    <property type="match status" value="1"/>
</dbReference>
<protein>
    <recommendedName>
        <fullName evidence="1">Endoribonuclease L-PSP/chorismate mutase-like domain-containing protein</fullName>
    </recommendedName>
</protein>
<dbReference type="PANTHER" id="PTHR43760:SF1">
    <property type="entry name" value="ENDORIBONUCLEASE L-PSP_CHORISMATE MUTASE-LIKE DOMAIN-CONTAINING PROTEIN"/>
    <property type="match status" value="1"/>
</dbReference>
<name>A0A7S3PW30_9STRA</name>
<sequence>MGKIEEKLADMGVEIPEVVDAKGNYVLFVRQGNTLILSGHIPSTPNGLLKGKLGSNLSIEEGYRSARTCAINILATLQSELGTLDRVKRIIKIVGFVNCTDDFEQQPAVINGASDFFVEVFGEKGQHARSAVGSNALPLGIATEVECIVEIEG</sequence>
<evidence type="ECO:0000259" key="1">
    <source>
        <dbReference type="Pfam" id="PF14588"/>
    </source>
</evidence>
<dbReference type="InterPro" id="IPR035959">
    <property type="entry name" value="RutC-like_sf"/>
</dbReference>
<dbReference type="AlphaFoldDB" id="A0A7S3PW30"/>
<dbReference type="InterPro" id="IPR013813">
    <property type="entry name" value="Endoribo_LPSP/chorism_mut-like"/>
</dbReference>
<dbReference type="PANTHER" id="PTHR43760">
    <property type="entry name" value="ENDORIBONUCLEASE-RELATED"/>
    <property type="match status" value="1"/>
</dbReference>
<accession>A0A7S3PW30</accession>
<gene>
    <name evidence="2" type="ORF">CDEB00056_LOCUS2240</name>
</gene>
<feature type="domain" description="Endoribonuclease L-PSP/chorismate mutase-like" evidence="1">
    <location>
        <begin position="6"/>
        <end position="141"/>
    </location>
</feature>
<reference evidence="2" key="1">
    <citation type="submission" date="2021-01" db="EMBL/GenBank/DDBJ databases">
        <authorList>
            <person name="Corre E."/>
            <person name="Pelletier E."/>
            <person name="Niang G."/>
            <person name="Scheremetjew M."/>
            <person name="Finn R."/>
            <person name="Kale V."/>
            <person name="Holt S."/>
            <person name="Cochrane G."/>
            <person name="Meng A."/>
            <person name="Brown T."/>
            <person name="Cohen L."/>
        </authorList>
    </citation>
    <scope>NUCLEOTIDE SEQUENCE</scope>
    <source>
        <strain evidence="2">MM31A-1</strain>
    </source>
</reference>
<dbReference type="SUPFAM" id="SSF55298">
    <property type="entry name" value="YjgF-like"/>
    <property type="match status" value="1"/>
</dbReference>
<proteinExistence type="predicted"/>
<dbReference type="CDD" id="cd02199">
    <property type="entry name" value="YjgF_YER057c_UK114_like_1"/>
    <property type="match status" value="1"/>
</dbReference>
<dbReference type="Gene3D" id="3.30.1330.40">
    <property type="entry name" value="RutC-like"/>
    <property type="match status" value="1"/>
</dbReference>